<dbReference type="EMBL" id="JAKZFC010000005">
    <property type="protein sequence ID" value="MCH7322942.1"/>
    <property type="molecule type" value="Genomic_DNA"/>
</dbReference>
<accession>A0ABS9UF14</accession>
<keyword evidence="2" id="KW-1185">Reference proteome</keyword>
<evidence type="ECO:0000313" key="1">
    <source>
        <dbReference type="EMBL" id="MCH7322942.1"/>
    </source>
</evidence>
<comment type="caution">
    <text evidence="1">The sequence shown here is derived from an EMBL/GenBank/DDBJ whole genome shotgun (WGS) entry which is preliminary data.</text>
</comment>
<evidence type="ECO:0000313" key="2">
    <source>
        <dbReference type="Proteomes" id="UP001316087"/>
    </source>
</evidence>
<proteinExistence type="predicted"/>
<gene>
    <name evidence="1" type="ORF">LZ480_13765</name>
</gene>
<dbReference type="RefSeq" id="WP_241370106.1">
    <property type="nucleotide sequence ID" value="NZ_JAKZFC010000005.1"/>
</dbReference>
<sequence>MNTRYKITRLDEEGNPTLSLEECQSFFATKSDFEYHDSFGASQDGVHMKIKGHFFMWQLENVKIPFRFFEGEIYVAVSHPVVLEKTMEIARLLEANYVEG</sequence>
<organism evidence="1 2">
    <name type="scientific">Solibacillus palustris</name>
    <dbReference type="NCBI Taxonomy" id="2908203"/>
    <lineage>
        <taxon>Bacteria</taxon>
        <taxon>Bacillati</taxon>
        <taxon>Bacillota</taxon>
        <taxon>Bacilli</taxon>
        <taxon>Bacillales</taxon>
        <taxon>Caryophanaceae</taxon>
        <taxon>Solibacillus</taxon>
    </lineage>
</organism>
<name>A0ABS9UF14_9BACL</name>
<protein>
    <submittedName>
        <fullName evidence="1">Excinuclease</fullName>
    </submittedName>
</protein>
<dbReference type="Proteomes" id="UP001316087">
    <property type="component" value="Unassembled WGS sequence"/>
</dbReference>
<reference evidence="1 2" key="1">
    <citation type="submission" date="2022-03" db="EMBL/GenBank/DDBJ databases">
        <authorList>
            <person name="Jo J.-H."/>
            <person name="Im W.-T."/>
        </authorList>
    </citation>
    <scope>NUCLEOTIDE SEQUENCE [LARGE SCALE GENOMIC DNA]</scope>
    <source>
        <strain evidence="1 2">MA9</strain>
    </source>
</reference>